<proteinExistence type="predicted"/>
<name>A0A852T8E3_9BACI</name>
<protein>
    <submittedName>
        <fullName evidence="1">Uncharacterized protein</fullName>
    </submittedName>
</protein>
<reference evidence="2" key="2">
    <citation type="submission" date="2020-08" db="EMBL/GenBank/DDBJ databases">
        <title>The Agave Microbiome: Exploring the role of microbial communities in plant adaptations to desert environments.</title>
        <authorList>
            <person name="Partida-Martinez L.P."/>
        </authorList>
    </citation>
    <scope>NUCLEOTIDE SEQUENCE [LARGE SCALE GENOMIC DNA]</scope>
    <source>
        <strain evidence="2">AT2.8</strain>
    </source>
</reference>
<dbReference type="EMBL" id="JACCBX010000003">
    <property type="protein sequence ID" value="NYE05082.1"/>
    <property type="molecule type" value="Genomic_DNA"/>
</dbReference>
<evidence type="ECO:0000313" key="1">
    <source>
        <dbReference type="EMBL" id="NYE05082.1"/>
    </source>
</evidence>
<comment type="caution">
    <text evidence="1">The sequence shown here is derived from an EMBL/GenBank/DDBJ whole genome shotgun (WGS) entry which is preliminary data.</text>
</comment>
<dbReference type="Proteomes" id="UP000548423">
    <property type="component" value="Unassembled WGS sequence"/>
</dbReference>
<sequence length="141" mass="15729">METIIFLIIAGILSSIFGRAKGKSNPGRTKPFTAKGFTDIRTQVEQQMRNRSAKPGQISVGQPAKTGNNLPGIEGNYLEIKQKHVVPIKQMEMPIESTLRKVESSDVLLEKPDEKAIINGIIWAEILGEPRAKKPYFSRNR</sequence>
<evidence type="ECO:0000313" key="2">
    <source>
        <dbReference type="Proteomes" id="UP000548423"/>
    </source>
</evidence>
<accession>A0A852T8E3</accession>
<gene>
    <name evidence="1" type="ORF">F4694_001831</name>
</gene>
<organism evidence="1 2">
    <name type="scientific">Neobacillus niacini</name>
    <dbReference type="NCBI Taxonomy" id="86668"/>
    <lineage>
        <taxon>Bacteria</taxon>
        <taxon>Bacillati</taxon>
        <taxon>Bacillota</taxon>
        <taxon>Bacilli</taxon>
        <taxon>Bacillales</taxon>
        <taxon>Bacillaceae</taxon>
        <taxon>Neobacillus</taxon>
    </lineage>
</organism>
<reference evidence="2" key="1">
    <citation type="submission" date="2020-07" db="EMBL/GenBank/DDBJ databases">
        <authorList>
            <person name="Partida-Martinez L."/>
            <person name="Huntemann M."/>
            <person name="Clum A."/>
            <person name="Wang J."/>
            <person name="Palaniappan K."/>
            <person name="Ritter S."/>
            <person name="Chen I.-M."/>
            <person name="Stamatis D."/>
            <person name="Reddy T."/>
            <person name="O'Malley R."/>
            <person name="Daum C."/>
            <person name="Shapiro N."/>
            <person name="Ivanova N."/>
            <person name="Kyrpides N."/>
            <person name="Woyke T."/>
        </authorList>
    </citation>
    <scope>NUCLEOTIDE SEQUENCE [LARGE SCALE GENOMIC DNA]</scope>
    <source>
        <strain evidence="2">AT2.8</strain>
    </source>
</reference>
<dbReference type="AlphaFoldDB" id="A0A852T8E3"/>